<evidence type="ECO:0000259" key="5">
    <source>
        <dbReference type="PROSITE" id="PS50043"/>
    </source>
</evidence>
<evidence type="ECO:0000256" key="1">
    <source>
        <dbReference type="ARBA" id="ARBA00023015"/>
    </source>
</evidence>
<dbReference type="AlphaFoldDB" id="A0A8J2UJG3"/>
<reference evidence="6" key="2">
    <citation type="submission" date="2020-09" db="EMBL/GenBank/DDBJ databases">
        <authorList>
            <person name="Sun Q."/>
            <person name="Zhou Y."/>
        </authorList>
    </citation>
    <scope>NUCLEOTIDE SEQUENCE</scope>
    <source>
        <strain evidence="6">CGMCC 1.15448</strain>
    </source>
</reference>
<dbReference type="Proteomes" id="UP000607559">
    <property type="component" value="Unassembled WGS sequence"/>
</dbReference>
<name>A0A8J2UJG3_9BACT</name>
<dbReference type="PANTHER" id="PTHR44688">
    <property type="entry name" value="DNA-BINDING TRANSCRIPTIONAL ACTIVATOR DEVR_DOSR"/>
    <property type="match status" value="1"/>
</dbReference>
<evidence type="ECO:0000313" key="6">
    <source>
        <dbReference type="EMBL" id="GGB25007.1"/>
    </source>
</evidence>
<dbReference type="GO" id="GO:0003677">
    <property type="term" value="F:DNA binding"/>
    <property type="evidence" value="ECO:0007669"/>
    <property type="project" value="UniProtKB-KW"/>
</dbReference>
<feature type="transmembrane region" description="Helical" evidence="4">
    <location>
        <begin position="42"/>
        <end position="60"/>
    </location>
</feature>
<dbReference type="SMART" id="SM00421">
    <property type="entry name" value="HTH_LUXR"/>
    <property type="match status" value="1"/>
</dbReference>
<sequence>MATRFFRRYKYALLYGVALAMLLFLLKWLEWRFIIFDHALEVYSGALAILFTGLGIWLALRLSRPKVSTVIIEKEVPAPAPEVPAVAPAASDTAPATPIPDEKQIALLGLSAREIEVLQGMAEGLSNQEIADRLFVSLNTIKTHTSRIFEKLDVRRRTQAVEKAKRLRIIV</sequence>
<gene>
    <name evidence="6" type="ORF">GCM10011511_56180</name>
</gene>
<organism evidence="6 7">
    <name type="scientific">Puia dinghuensis</name>
    <dbReference type="NCBI Taxonomy" id="1792502"/>
    <lineage>
        <taxon>Bacteria</taxon>
        <taxon>Pseudomonadati</taxon>
        <taxon>Bacteroidota</taxon>
        <taxon>Chitinophagia</taxon>
        <taxon>Chitinophagales</taxon>
        <taxon>Chitinophagaceae</taxon>
        <taxon>Puia</taxon>
    </lineage>
</organism>
<dbReference type="RefSeq" id="WP_188938050.1">
    <property type="nucleotide sequence ID" value="NZ_BMJC01000008.1"/>
</dbReference>
<dbReference type="SUPFAM" id="SSF46894">
    <property type="entry name" value="C-terminal effector domain of the bipartite response regulators"/>
    <property type="match status" value="1"/>
</dbReference>
<dbReference type="PROSITE" id="PS50043">
    <property type="entry name" value="HTH_LUXR_2"/>
    <property type="match status" value="1"/>
</dbReference>
<evidence type="ECO:0000313" key="7">
    <source>
        <dbReference type="Proteomes" id="UP000607559"/>
    </source>
</evidence>
<reference evidence="6" key="1">
    <citation type="journal article" date="2014" name="Int. J. Syst. Evol. Microbiol.">
        <title>Complete genome sequence of Corynebacterium casei LMG S-19264T (=DSM 44701T), isolated from a smear-ripened cheese.</title>
        <authorList>
            <consortium name="US DOE Joint Genome Institute (JGI-PGF)"/>
            <person name="Walter F."/>
            <person name="Albersmeier A."/>
            <person name="Kalinowski J."/>
            <person name="Ruckert C."/>
        </authorList>
    </citation>
    <scope>NUCLEOTIDE SEQUENCE</scope>
    <source>
        <strain evidence="6">CGMCC 1.15448</strain>
    </source>
</reference>
<dbReference type="InterPro" id="IPR036388">
    <property type="entry name" value="WH-like_DNA-bd_sf"/>
</dbReference>
<dbReference type="Pfam" id="PF00196">
    <property type="entry name" value="GerE"/>
    <property type="match status" value="1"/>
</dbReference>
<keyword evidence="4" id="KW-0812">Transmembrane</keyword>
<feature type="transmembrane region" description="Helical" evidence="4">
    <location>
        <begin position="12"/>
        <end position="30"/>
    </location>
</feature>
<dbReference type="CDD" id="cd06170">
    <property type="entry name" value="LuxR_C_like"/>
    <property type="match status" value="1"/>
</dbReference>
<keyword evidence="7" id="KW-1185">Reference proteome</keyword>
<keyword evidence="2" id="KW-0238">DNA-binding</keyword>
<dbReference type="PROSITE" id="PS00622">
    <property type="entry name" value="HTH_LUXR_1"/>
    <property type="match status" value="1"/>
</dbReference>
<evidence type="ECO:0000256" key="4">
    <source>
        <dbReference type="SAM" id="Phobius"/>
    </source>
</evidence>
<dbReference type="InterPro" id="IPR000792">
    <property type="entry name" value="Tscrpt_reg_LuxR_C"/>
</dbReference>
<keyword evidence="3" id="KW-0804">Transcription</keyword>
<keyword evidence="1" id="KW-0805">Transcription regulation</keyword>
<dbReference type="GO" id="GO:0006355">
    <property type="term" value="P:regulation of DNA-templated transcription"/>
    <property type="evidence" value="ECO:0007669"/>
    <property type="project" value="InterPro"/>
</dbReference>
<feature type="domain" description="HTH luxR-type" evidence="5">
    <location>
        <begin position="103"/>
        <end position="168"/>
    </location>
</feature>
<dbReference type="Gene3D" id="1.10.10.10">
    <property type="entry name" value="Winged helix-like DNA-binding domain superfamily/Winged helix DNA-binding domain"/>
    <property type="match status" value="1"/>
</dbReference>
<accession>A0A8J2UJG3</accession>
<keyword evidence="4" id="KW-1133">Transmembrane helix</keyword>
<dbReference type="EMBL" id="BMJC01000008">
    <property type="protein sequence ID" value="GGB25007.1"/>
    <property type="molecule type" value="Genomic_DNA"/>
</dbReference>
<dbReference type="InterPro" id="IPR016032">
    <property type="entry name" value="Sig_transdc_resp-reg_C-effctor"/>
</dbReference>
<proteinExistence type="predicted"/>
<dbReference type="PANTHER" id="PTHR44688:SF16">
    <property type="entry name" value="DNA-BINDING TRANSCRIPTIONAL ACTIVATOR DEVR_DOSR"/>
    <property type="match status" value="1"/>
</dbReference>
<evidence type="ECO:0000256" key="3">
    <source>
        <dbReference type="ARBA" id="ARBA00023163"/>
    </source>
</evidence>
<keyword evidence="4" id="KW-0472">Membrane</keyword>
<dbReference type="PRINTS" id="PR00038">
    <property type="entry name" value="HTHLUXR"/>
</dbReference>
<evidence type="ECO:0000256" key="2">
    <source>
        <dbReference type="ARBA" id="ARBA00023125"/>
    </source>
</evidence>
<comment type="caution">
    <text evidence="6">The sequence shown here is derived from an EMBL/GenBank/DDBJ whole genome shotgun (WGS) entry which is preliminary data.</text>
</comment>
<protein>
    <recommendedName>
        <fullName evidence="5">HTH luxR-type domain-containing protein</fullName>
    </recommendedName>
</protein>